<dbReference type="EMBL" id="JBHSRF010000007">
    <property type="protein sequence ID" value="MFC6081051.1"/>
    <property type="molecule type" value="Genomic_DNA"/>
</dbReference>
<gene>
    <name evidence="1" type="ORF">ACFP1K_07750</name>
</gene>
<evidence type="ECO:0000313" key="1">
    <source>
        <dbReference type="EMBL" id="MFC6081051.1"/>
    </source>
</evidence>
<protein>
    <recommendedName>
        <fullName evidence="3">MarR family transcriptional regulator</fullName>
    </recommendedName>
</protein>
<keyword evidence="2" id="KW-1185">Reference proteome</keyword>
<organism evidence="1 2">
    <name type="scientific">Sphaerisporangium aureirubrum</name>
    <dbReference type="NCBI Taxonomy" id="1544736"/>
    <lineage>
        <taxon>Bacteria</taxon>
        <taxon>Bacillati</taxon>
        <taxon>Actinomycetota</taxon>
        <taxon>Actinomycetes</taxon>
        <taxon>Streptosporangiales</taxon>
        <taxon>Streptosporangiaceae</taxon>
        <taxon>Sphaerisporangium</taxon>
    </lineage>
</organism>
<name>A0ABW1ND97_9ACTN</name>
<evidence type="ECO:0000313" key="2">
    <source>
        <dbReference type="Proteomes" id="UP001596137"/>
    </source>
</evidence>
<dbReference type="RefSeq" id="WP_380748469.1">
    <property type="nucleotide sequence ID" value="NZ_JBHSRF010000007.1"/>
</dbReference>
<reference evidence="2" key="1">
    <citation type="journal article" date="2019" name="Int. J. Syst. Evol. Microbiol.">
        <title>The Global Catalogue of Microorganisms (GCM) 10K type strain sequencing project: providing services to taxonomists for standard genome sequencing and annotation.</title>
        <authorList>
            <consortium name="The Broad Institute Genomics Platform"/>
            <consortium name="The Broad Institute Genome Sequencing Center for Infectious Disease"/>
            <person name="Wu L."/>
            <person name="Ma J."/>
        </authorList>
    </citation>
    <scope>NUCLEOTIDE SEQUENCE [LARGE SCALE GENOMIC DNA]</scope>
    <source>
        <strain evidence="2">JCM 30346</strain>
    </source>
</reference>
<dbReference type="Proteomes" id="UP001596137">
    <property type="component" value="Unassembled WGS sequence"/>
</dbReference>
<evidence type="ECO:0008006" key="3">
    <source>
        <dbReference type="Google" id="ProtNLM"/>
    </source>
</evidence>
<proteinExistence type="predicted"/>
<sequence>MGITQTRAALSADTDQQVRQHLQRHPTARMTANEISRALGRGAGGRNGVVAALRRLADARQVICTEVPSPYGSRAMQLWQVDVIAARSEAP</sequence>
<comment type="caution">
    <text evidence="1">The sequence shown here is derived from an EMBL/GenBank/DDBJ whole genome shotgun (WGS) entry which is preliminary data.</text>
</comment>
<accession>A0ABW1ND97</accession>